<reference evidence="1" key="1">
    <citation type="journal article" date="2021" name="Proc. Natl. Acad. Sci. U.S.A.">
        <title>A Catalog of Tens of Thousands of Viruses from Human Metagenomes Reveals Hidden Associations with Chronic Diseases.</title>
        <authorList>
            <person name="Tisza M.J."/>
            <person name="Buck C.B."/>
        </authorList>
    </citation>
    <scope>NUCLEOTIDE SEQUENCE</scope>
    <source>
        <strain evidence="1">Ctiha2</strain>
    </source>
</reference>
<proteinExistence type="predicted"/>
<accession>A0A8S5RHP6</accession>
<protein>
    <submittedName>
        <fullName evidence="1">Uncharacterized protein</fullName>
    </submittedName>
</protein>
<sequence length="33" mass="4006">MDNTDMYWDDICWNDVVPDWDENGELPDDEDEN</sequence>
<dbReference type="EMBL" id="BK059104">
    <property type="protein sequence ID" value="DAE30589.1"/>
    <property type="molecule type" value="Genomic_DNA"/>
</dbReference>
<name>A0A8S5RHP6_9VIRU</name>
<evidence type="ECO:0000313" key="1">
    <source>
        <dbReference type="EMBL" id="DAE30589.1"/>
    </source>
</evidence>
<organism evidence="1">
    <name type="scientific">virus sp. ctiha2</name>
    <dbReference type="NCBI Taxonomy" id="2827299"/>
    <lineage>
        <taxon>Viruses</taxon>
    </lineage>
</organism>